<organism evidence="7 8">
    <name type="scientific">Desulfurella multipotens</name>
    <dbReference type="NCBI Taxonomy" id="79269"/>
    <lineage>
        <taxon>Bacteria</taxon>
        <taxon>Pseudomonadati</taxon>
        <taxon>Campylobacterota</taxon>
        <taxon>Desulfurellia</taxon>
        <taxon>Desulfurellales</taxon>
        <taxon>Desulfurellaceae</taxon>
        <taxon>Desulfurella</taxon>
    </lineage>
</organism>
<keyword evidence="8" id="KW-1185">Reference proteome</keyword>
<name>A0A1G6J7G6_9BACT</name>
<accession>A0A1G6J7G6</accession>
<reference evidence="8" key="1">
    <citation type="submission" date="2016-10" db="EMBL/GenBank/DDBJ databases">
        <authorList>
            <person name="Varghese N."/>
            <person name="Submissions S."/>
        </authorList>
    </citation>
    <scope>NUCLEOTIDE SEQUENCE [LARGE SCALE GENOMIC DNA]</scope>
    <source>
        <strain evidence="8">DSM 8415</strain>
    </source>
</reference>
<keyword evidence="5 6" id="KW-0472">Membrane</keyword>
<feature type="transmembrane region" description="Helical" evidence="6">
    <location>
        <begin position="259"/>
        <end position="278"/>
    </location>
</feature>
<evidence type="ECO:0000256" key="3">
    <source>
        <dbReference type="ARBA" id="ARBA00022692"/>
    </source>
</evidence>
<gene>
    <name evidence="7" type="ORF">SAMN05660835_00391</name>
</gene>
<evidence type="ECO:0000256" key="1">
    <source>
        <dbReference type="ARBA" id="ARBA00004651"/>
    </source>
</evidence>
<feature type="transmembrane region" description="Helical" evidence="6">
    <location>
        <begin position="103"/>
        <end position="126"/>
    </location>
</feature>
<feature type="transmembrane region" description="Helical" evidence="6">
    <location>
        <begin position="12"/>
        <end position="30"/>
    </location>
</feature>
<keyword evidence="2" id="KW-1003">Cell membrane</keyword>
<feature type="transmembrane region" description="Helical" evidence="6">
    <location>
        <begin position="319"/>
        <end position="338"/>
    </location>
</feature>
<evidence type="ECO:0000313" key="8">
    <source>
        <dbReference type="Proteomes" id="UP000199411"/>
    </source>
</evidence>
<feature type="transmembrane region" description="Helical" evidence="6">
    <location>
        <begin position="60"/>
        <end position="82"/>
    </location>
</feature>
<dbReference type="RefSeq" id="WP_092127805.1">
    <property type="nucleotide sequence ID" value="NZ_FMYU01000002.1"/>
</dbReference>
<evidence type="ECO:0000256" key="6">
    <source>
        <dbReference type="SAM" id="Phobius"/>
    </source>
</evidence>
<dbReference type="GO" id="GO:0015920">
    <property type="term" value="P:lipopolysaccharide transport"/>
    <property type="evidence" value="ECO:0007669"/>
    <property type="project" value="TreeGrafter"/>
</dbReference>
<evidence type="ECO:0000256" key="2">
    <source>
        <dbReference type="ARBA" id="ARBA00022475"/>
    </source>
</evidence>
<dbReference type="AlphaFoldDB" id="A0A1G6J7G6"/>
<evidence type="ECO:0000256" key="4">
    <source>
        <dbReference type="ARBA" id="ARBA00022989"/>
    </source>
</evidence>
<dbReference type="Proteomes" id="UP000199411">
    <property type="component" value="Unassembled WGS sequence"/>
</dbReference>
<dbReference type="EMBL" id="FMYU01000002">
    <property type="protein sequence ID" value="SDC14295.1"/>
    <property type="molecule type" value="Genomic_DNA"/>
</dbReference>
<dbReference type="OrthoDB" id="9783403at2"/>
<evidence type="ECO:0000256" key="5">
    <source>
        <dbReference type="ARBA" id="ARBA00023136"/>
    </source>
</evidence>
<feature type="transmembrane region" description="Helical" evidence="6">
    <location>
        <begin position="290"/>
        <end position="313"/>
    </location>
</feature>
<sequence length="344" mass="39734">MKLIYNYIAKRFIKIFLLVFISALSLFYVIDFFNNLSTIISNKVKLSFALSYYLAYTPKMAYILLPFIFSISTLITLGYMAYTNEILAMKNSGISTLKIAKPIYTIAIFLVFFMIALDNFIVPYTYDKALLIREIYIENKNQNLWAKEGDTFVKINSIFYNQKLASDIEAYIVSPDSIKKVIFSNMGKFTKSGLILEKPTIIDLSKSSINLSSKDSLRLSEFNFISFVKGLEYQTPNIIELYKKYLSIKHNRFLYVSEIVFKIVYALSIIAILPCLIFMSTNISARKDDFVRKVFLGTLYSLAFLGILMLFNAMAQSKIINPIFPVTGFILIWFFYFLKKVLEN</sequence>
<proteinExistence type="predicted"/>
<dbReference type="Pfam" id="PF03739">
    <property type="entry name" value="LptF_LptG"/>
    <property type="match status" value="1"/>
</dbReference>
<protein>
    <submittedName>
        <fullName evidence="7">Lipopolysaccharide export system permease protein</fullName>
    </submittedName>
</protein>
<evidence type="ECO:0000313" key="7">
    <source>
        <dbReference type="EMBL" id="SDC14295.1"/>
    </source>
</evidence>
<keyword evidence="3 6" id="KW-0812">Transmembrane</keyword>
<dbReference type="PANTHER" id="PTHR33529">
    <property type="entry name" value="SLR0882 PROTEIN-RELATED"/>
    <property type="match status" value="1"/>
</dbReference>
<dbReference type="InterPro" id="IPR005495">
    <property type="entry name" value="LptG/LptF_permease"/>
</dbReference>
<dbReference type="GO" id="GO:0043190">
    <property type="term" value="C:ATP-binding cassette (ABC) transporter complex"/>
    <property type="evidence" value="ECO:0007669"/>
    <property type="project" value="TreeGrafter"/>
</dbReference>
<dbReference type="PANTHER" id="PTHR33529:SF6">
    <property type="entry name" value="YJGP_YJGQ FAMILY PERMEASE"/>
    <property type="match status" value="1"/>
</dbReference>
<comment type="subcellular location">
    <subcellularLocation>
        <location evidence="1">Cell membrane</location>
        <topology evidence="1">Multi-pass membrane protein</topology>
    </subcellularLocation>
</comment>
<keyword evidence="4 6" id="KW-1133">Transmembrane helix</keyword>